<comment type="subcellular location">
    <subcellularLocation>
        <location evidence="1">Nucleus</location>
    </subcellularLocation>
</comment>
<evidence type="ECO:0000256" key="6">
    <source>
        <dbReference type="ARBA" id="ARBA00069881"/>
    </source>
</evidence>
<dbReference type="GO" id="GO:0030620">
    <property type="term" value="F:U2 snRNA binding"/>
    <property type="evidence" value="ECO:0007669"/>
    <property type="project" value="InterPro"/>
</dbReference>
<dbReference type="WBParaSite" id="nRc.2.0.1.t23399-RA">
    <property type="protein sequence ID" value="nRc.2.0.1.t23399-RA"/>
    <property type="gene ID" value="nRc.2.0.1.g23399"/>
</dbReference>
<dbReference type="PANTHER" id="PTHR10552:SF6">
    <property type="entry name" value="U2 SMALL NUCLEAR RIBONUCLEOPROTEIN A"/>
    <property type="match status" value="1"/>
</dbReference>
<dbReference type="InterPro" id="IPR036142">
    <property type="entry name" value="ENT_dom-like_sf"/>
</dbReference>
<evidence type="ECO:0000256" key="4">
    <source>
        <dbReference type="ARBA" id="ARBA00023242"/>
    </source>
</evidence>
<keyword evidence="2" id="KW-0433">Leucine-rich repeat</keyword>
<dbReference type="Gene3D" id="1.10.1240.40">
    <property type="entry name" value="ENT domain"/>
    <property type="match status" value="1"/>
</dbReference>
<dbReference type="AlphaFoldDB" id="A0A915JA92"/>
<dbReference type="PANTHER" id="PTHR10552">
    <property type="entry name" value="U2 SMALL NUCLEAR RIBONUCLEOPROTEIN A"/>
    <property type="match status" value="1"/>
</dbReference>
<protein>
    <recommendedName>
        <fullName evidence="6">Probable U2 small nuclear ribonucleoprotein A'</fullName>
    </recommendedName>
</protein>
<evidence type="ECO:0000313" key="7">
    <source>
        <dbReference type="Proteomes" id="UP000887565"/>
    </source>
</evidence>
<reference evidence="8" key="1">
    <citation type="submission" date="2022-11" db="UniProtKB">
        <authorList>
            <consortium name="WormBaseParasite"/>
        </authorList>
    </citation>
    <scope>IDENTIFICATION</scope>
</reference>
<evidence type="ECO:0000313" key="8">
    <source>
        <dbReference type="WBParaSite" id="nRc.2.0.1.t23399-RA"/>
    </source>
</evidence>
<dbReference type="Proteomes" id="UP000887565">
    <property type="component" value="Unplaced"/>
</dbReference>
<dbReference type="Gene3D" id="3.80.10.10">
    <property type="entry name" value="Ribonuclease Inhibitor"/>
    <property type="match status" value="1"/>
</dbReference>
<dbReference type="GO" id="GO:0005686">
    <property type="term" value="C:U2 snRNP"/>
    <property type="evidence" value="ECO:0007669"/>
    <property type="project" value="TreeGrafter"/>
</dbReference>
<proteinExistence type="inferred from homology"/>
<accession>A0A915JA92</accession>
<organism evidence="7 8">
    <name type="scientific">Romanomermis culicivorax</name>
    <name type="common">Nematode worm</name>
    <dbReference type="NCBI Taxonomy" id="13658"/>
    <lineage>
        <taxon>Eukaryota</taxon>
        <taxon>Metazoa</taxon>
        <taxon>Ecdysozoa</taxon>
        <taxon>Nematoda</taxon>
        <taxon>Enoplea</taxon>
        <taxon>Dorylaimia</taxon>
        <taxon>Mermithida</taxon>
        <taxon>Mermithoidea</taxon>
        <taxon>Mermithidae</taxon>
        <taxon>Romanomermis</taxon>
    </lineage>
</organism>
<dbReference type="GO" id="GO:0000398">
    <property type="term" value="P:mRNA splicing, via spliceosome"/>
    <property type="evidence" value="ECO:0007669"/>
    <property type="project" value="InterPro"/>
</dbReference>
<evidence type="ECO:0000256" key="5">
    <source>
        <dbReference type="ARBA" id="ARBA00024196"/>
    </source>
</evidence>
<dbReference type="InterPro" id="IPR044640">
    <property type="entry name" value="RU2A"/>
</dbReference>
<dbReference type="SUPFAM" id="SSF158639">
    <property type="entry name" value="ENT-like"/>
    <property type="match status" value="1"/>
</dbReference>
<dbReference type="InterPro" id="IPR032675">
    <property type="entry name" value="LRR_dom_sf"/>
</dbReference>
<sequence length="525" mass="59692">MKLTPELIENARQYINPVKDRELDLRGFKIPAIENLGATYDQFDTIDLSDNDLKKLENFPQMHRLKNLTLCNNRICYIDAKLGDTIPNINTIVLTNNNLQELGDLDGLASLKRIEYLSLMGNPVTHKPQYRPYVIYQLRSLRVLDYKRIKLAERQAAIKMFKGSKGAALKEQVVKRSETFNVGEMPNGISNTITKTTSNGHSPEELKAIQEAILNAKSLDELTRLQEMLQSGSFVMHYFVPGGIVRKMFPKFIFQIDQCCLESCLNFLGMPIEESVDQCPTIQFQVASLVARQAYSLLLDALRCKGVSADSKLSIMLAEIRKILRHESFFNIIRFQDISQENHYCELRRVLNDDKMTEIGNIHNKNDSNDFEESWRTLLPNDRLEVSNILSSDLHCRRLADQFSMLINRHNRNLKRTKVEPISANEILTKKQRKAFEHYTQATSDSSVHEDEFKNVEKLIVPPCLVEPELTLSASSIIEAPAPQIPVVRLTSMLVGSAAVVGESSSVDGKLCSFTHFFLLVDLIL</sequence>
<dbReference type="Pfam" id="PF14580">
    <property type="entry name" value="LRR_9"/>
    <property type="match status" value="1"/>
</dbReference>
<dbReference type="FunFam" id="3.80.10.10:FF:000026">
    <property type="entry name" value="U2 small nuclear ribonucleoprotein A"/>
    <property type="match status" value="1"/>
</dbReference>
<evidence type="ECO:0000256" key="2">
    <source>
        <dbReference type="ARBA" id="ARBA00022614"/>
    </source>
</evidence>
<keyword evidence="4" id="KW-0539">Nucleus</keyword>
<keyword evidence="7" id="KW-1185">Reference proteome</keyword>
<evidence type="ECO:0000256" key="3">
    <source>
        <dbReference type="ARBA" id="ARBA00022737"/>
    </source>
</evidence>
<dbReference type="SUPFAM" id="SSF52058">
    <property type="entry name" value="L domain-like"/>
    <property type="match status" value="1"/>
</dbReference>
<name>A0A915JA92_ROMCU</name>
<keyword evidence="3" id="KW-0677">Repeat</keyword>
<evidence type="ECO:0000256" key="1">
    <source>
        <dbReference type="ARBA" id="ARBA00004123"/>
    </source>
</evidence>
<comment type="similarity">
    <text evidence="5">Belongs to the U2 small nuclear ribonucleoprotein A family.</text>
</comment>